<proteinExistence type="predicted"/>
<accession>A0A9P6XBY7</accession>
<organism evidence="1 2">
    <name type="scientific">Rhizopus oryzae</name>
    <name type="common">Mucormycosis agent</name>
    <name type="synonym">Rhizopus arrhizus var. delemar</name>
    <dbReference type="NCBI Taxonomy" id="64495"/>
    <lineage>
        <taxon>Eukaryota</taxon>
        <taxon>Fungi</taxon>
        <taxon>Fungi incertae sedis</taxon>
        <taxon>Mucoromycota</taxon>
        <taxon>Mucoromycotina</taxon>
        <taxon>Mucoromycetes</taxon>
        <taxon>Mucorales</taxon>
        <taxon>Mucorineae</taxon>
        <taxon>Rhizopodaceae</taxon>
        <taxon>Rhizopus</taxon>
    </lineage>
</organism>
<dbReference type="Proteomes" id="UP000716291">
    <property type="component" value="Unassembled WGS sequence"/>
</dbReference>
<protein>
    <submittedName>
        <fullName evidence="1">Uncharacterized protein</fullName>
    </submittedName>
</protein>
<name>A0A9P6XBY7_RHIOR</name>
<comment type="caution">
    <text evidence="1">The sequence shown here is derived from an EMBL/GenBank/DDBJ whole genome shotgun (WGS) entry which is preliminary data.</text>
</comment>
<gene>
    <name evidence="1" type="ORF">G6F64_004720</name>
</gene>
<evidence type="ECO:0000313" key="1">
    <source>
        <dbReference type="EMBL" id="KAG1310230.1"/>
    </source>
</evidence>
<dbReference type="AlphaFoldDB" id="A0A9P6XBY7"/>
<dbReference type="OrthoDB" id="2404656at2759"/>
<reference evidence="1" key="1">
    <citation type="journal article" date="2020" name="Microb. Genom.">
        <title>Genetic diversity of clinical and environmental Mucorales isolates obtained from an investigation of mucormycosis cases among solid organ transplant recipients.</title>
        <authorList>
            <person name="Nguyen M.H."/>
            <person name="Kaul D."/>
            <person name="Muto C."/>
            <person name="Cheng S.J."/>
            <person name="Richter R.A."/>
            <person name="Bruno V.M."/>
            <person name="Liu G."/>
            <person name="Beyhan S."/>
            <person name="Sundermann A.J."/>
            <person name="Mounaud S."/>
            <person name="Pasculle A.W."/>
            <person name="Nierman W.C."/>
            <person name="Driscoll E."/>
            <person name="Cumbie R."/>
            <person name="Clancy C.J."/>
            <person name="Dupont C.L."/>
        </authorList>
    </citation>
    <scope>NUCLEOTIDE SEQUENCE</scope>
    <source>
        <strain evidence="1">GL11</strain>
    </source>
</reference>
<dbReference type="EMBL" id="JAANQT010000534">
    <property type="protein sequence ID" value="KAG1310230.1"/>
    <property type="molecule type" value="Genomic_DNA"/>
</dbReference>
<evidence type="ECO:0000313" key="2">
    <source>
        <dbReference type="Proteomes" id="UP000716291"/>
    </source>
</evidence>
<sequence length="289" mass="33486">MVVKDAQLSLTTLKSWKAAYVFLVDALKQTQSELPHWLWRYEYPTDIDKYEKELIRTIQFVLTNFSSKCNRQKSMINLSNSERTFWVDRVVPLFQIFGDQTGLLNYQWCEVFSRKHAENTMNIKNCTSGKARFVDGMGDDVYNEERVVMESSSGAIKENIRHTVDDTVKQVHSTIAILNSDIRHHMNAISHTMTKTSAFGIHLVRTTMTLSATRLNNDCKSYSHEQIQSCEIPTSYEQRTKWLRTFDLMAKLMELLRNQKAVSDLLEVEQDGAVKIGENDTIRAMLQRE</sequence>
<keyword evidence="2" id="KW-1185">Reference proteome</keyword>